<dbReference type="OrthoDB" id="216755at2157"/>
<dbReference type="InterPro" id="IPR036388">
    <property type="entry name" value="WH-like_DNA-bd_sf"/>
</dbReference>
<sequence length="79" mass="9154">MSTTHGNERVSDKELIETFEKIEGPFVTASELSNHLPISRAAINKRLKQLWEADRINRKKPTSTMIGWWLPESQECSER</sequence>
<reference evidence="1 2" key="1">
    <citation type="submission" date="2021-06" db="EMBL/GenBank/DDBJ databases">
        <title>New haloarchaea isolates fom saline soil.</title>
        <authorList>
            <person name="Duran-Viseras A."/>
            <person name="Sanchez-Porro C.S."/>
            <person name="Ventosa A."/>
        </authorList>
    </citation>
    <scope>NUCLEOTIDE SEQUENCE [LARGE SCALE GENOMIC DNA]</scope>
    <source>
        <strain evidence="1 2">JCM 183640</strain>
    </source>
</reference>
<evidence type="ECO:0000313" key="2">
    <source>
        <dbReference type="Proteomes" id="UP000766550"/>
    </source>
</evidence>
<dbReference type="EMBL" id="JAHQXF010000005">
    <property type="protein sequence ID" value="MBV0926385.1"/>
    <property type="molecule type" value="Genomic_DNA"/>
</dbReference>
<organism evidence="1 2">
    <name type="scientific">Haloarcula limicola</name>
    <dbReference type="NCBI Taxonomy" id="1429915"/>
    <lineage>
        <taxon>Archaea</taxon>
        <taxon>Methanobacteriati</taxon>
        <taxon>Methanobacteriota</taxon>
        <taxon>Stenosarchaea group</taxon>
        <taxon>Halobacteria</taxon>
        <taxon>Halobacteriales</taxon>
        <taxon>Haloarculaceae</taxon>
        <taxon>Haloarcula</taxon>
    </lineage>
</organism>
<protein>
    <submittedName>
        <fullName evidence="1">HTH domain-containing protein</fullName>
    </submittedName>
</protein>
<accession>A0A8J7Y7Z7</accession>
<proteinExistence type="predicted"/>
<keyword evidence="2" id="KW-1185">Reference proteome</keyword>
<dbReference type="Proteomes" id="UP000766550">
    <property type="component" value="Unassembled WGS sequence"/>
</dbReference>
<comment type="caution">
    <text evidence="1">The sequence shown here is derived from an EMBL/GenBank/DDBJ whole genome shotgun (WGS) entry which is preliminary data.</text>
</comment>
<name>A0A8J7Y7Z7_9EURY</name>
<dbReference type="AlphaFoldDB" id="A0A8J7Y7Z7"/>
<evidence type="ECO:0000313" key="1">
    <source>
        <dbReference type="EMBL" id="MBV0926385.1"/>
    </source>
</evidence>
<dbReference type="InterPro" id="IPR036390">
    <property type="entry name" value="WH_DNA-bd_sf"/>
</dbReference>
<dbReference type="SUPFAM" id="SSF46785">
    <property type="entry name" value="Winged helix' DNA-binding domain"/>
    <property type="match status" value="1"/>
</dbReference>
<dbReference type="Gene3D" id="1.10.10.10">
    <property type="entry name" value="Winged helix-like DNA-binding domain superfamily/Winged helix DNA-binding domain"/>
    <property type="match status" value="1"/>
</dbReference>
<gene>
    <name evidence="1" type="ORF">KTS45_19440</name>
</gene>